<organism evidence="2 3">
    <name type="scientific">Tanacetum coccineum</name>
    <dbReference type="NCBI Taxonomy" id="301880"/>
    <lineage>
        <taxon>Eukaryota</taxon>
        <taxon>Viridiplantae</taxon>
        <taxon>Streptophyta</taxon>
        <taxon>Embryophyta</taxon>
        <taxon>Tracheophyta</taxon>
        <taxon>Spermatophyta</taxon>
        <taxon>Magnoliopsida</taxon>
        <taxon>eudicotyledons</taxon>
        <taxon>Gunneridae</taxon>
        <taxon>Pentapetalae</taxon>
        <taxon>asterids</taxon>
        <taxon>campanulids</taxon>
        <taxon>Asterales</taxon>
        <taxon>Asteraceae</taxon>
        <taxon>Asteroideae</taxon>
        <taxon>Anthemideae</taxon>
        <taxon>Anthemidinae</taxon>
        <taxon>Tanacetum</taxon>
    </lineage>
</organism>
<feature type="compositionally biased region" description="Basic and acidic residues" evidence="1">
    <location>
        <begin position="54"/>
        <end position="63"/>
    </location>
</feature>
<comment type="caution">
    <text evidence="2">The sequence shown here is derived from an EMBL/GenBank/DDBJ whole genome shotgun (WGS) entry which is preliminary data.</text>
</comment>
<evidence type="ECO:0000313" key="2">
    <source>
        <dbReference type="EMBL" id="GJS96606.1"/>
    </source>
</evidence>
<proteinExistence type="predicted"/>
<dbReference type="EMBL" id="BQNB010011899">
    <property type="protein sequence ID" value="GJS96606.1"/>
    <property type="molecule type" value="Genomic_DNA"/>
</dbReference>
<accession>A0ABQ5A4R2</accession>
<sequence>MPPKRTTTPITDAAIKALIAQGVATALAEYEANRGSGNGDDSHNSGSGRRTKRATREMFPEESDKVEKYVGGLLDMI</sequence>
<evidence type="ECO:0000313" key="3">
    <source>
        <dbReference type="Proteomes" id="UP001151760"/>
    </source>
</evidence>
<protein>
    <submittedName>
        <fullName evidence="2">Uncharacterized protein</fullName>
    </submittedName>
</protein>
<reference evidence="2" key="1">
    <citation type="journal article" date="2022" name="Int. J. Mol. Sci.">
        <title>Draft Genome of Tanacetum Coccineum: Genomic Comparison of Closely Related Tanacetum-Family Plants.</title>
        <authorList>
            <person name="Yamashiro T."/>
            <person name="Shiraishi A."/>
            <person name="Nakayama K."/>
            <person name="Satake H."/>
        </authorList>
    </citation>
    <scope>NUCLEOTIDE SEQUENCE</scope>
</reference>
<feature type="region of interest" description="Disordered" evidence="1">
    <location>
        <begin position="33"/>
        <end position="63"/>
    </location>
</feature>
<reference evidence="2" key="2">
    <citation type="submission" date="2022-01" db="EMBL/GenBank/DDBJ databases">
        <authorList>
            <person name="Yamashiro T."/>
            <person name="Shiraishi A."/>
            <person name="Satake H."/>
            <person name="Nakayama K."/>
        </authorList>
    </citation>
    <scope>NUCLEOTIDE SEQUENCE</scope>
</reference>
<keyword evidence="3" id="KW-1185">Reference proteome</keyword>
<evidence type="ECO:0000256" key="1">
    <source>
        <dbReference type="SAM" id="MobiDB-lite"/>
    </source>
</evidence>
<gene>
    <name evidence="2" type="ORF">Tco_0803574</name>
</gene>
<name>A0ABQ5A4R2_9ASTR</name>
<dbReference type="Proteomes" id="UP001151760">
    <property type="component" value="Unassembled WGS sequence"/>
</dbReference>